<feature type="region of interest" description="Disordered" evidence="1">
    <location>
        <begin position="26"/>
        <end position="47"/>
    </location>
</feature>
<dbReference type="AlphaFoldDB" id="A0A9P4N337"/>
<accession>A0A9P4N337</accession>
<feature type="compositionally biased region" description="Basic and acidic residues" evidence="1">
    <location>
        <begin position="27"/>
        <end position="37"/>
    </location>
</feature>
<reference evidence="3" key="1">
    <citation type="journal article" date="2020" name="Stud. Mycol.">
        <title>101 Dothideomycetes genomes: A test case for predicting lifestyles and emergence of pathogens.</title>
        <authorList>
            <person name="Haridas S."/>
            <person name="Albert R."/>
            <person name="Binder M."/>
            <person name="Bloem J."/>
            <person name="LaButti K."/>
            <person name="Salamov A."/>
            <person name="Andreopoulos B."/>
            <person name="Baker S."/>
            <person name="Barry K."/>
            <person name="Bills G."/>
            <person name="Bluhm B."/>
            <person name="Cannon C."/>
            <person name="Castanera R."/>
            <person name="Culley D."/>
            <person name="Daum C."/>
            <person name="Ezra D."/>
            <person name="Gonzalez J."/>
            <person name="Henrissat B."/>
            <person name="Kuo A."/>
            <person name="Liang C."/>
            <person name="Lipzen A."/>
            <person name="Lutzoni F."/>
            <person name="Magnuson J."/>
            <person name="Mondo S."/>
            <person name="Nolan M."/>
            <person name="Ohm R."/>
            <person name="Pangilinan J."/>
            <person name="Park H.-J."/>
            <person name="Ramirez L."/>
            <person name="Alfaro M."/>
            <person name="Sun H."/>
            <person name="Tritt A."/>
            <person name="Yoshinaga Y."/>
            <person name="Zwiers L.-H."/>
            <person name="Turgeon B."/>
            <person name="Goodwin S."/>
            <person name="Spatafora J."/>
            <person name="Crous P."/>
            <person name="Grigoriev I."/>
        </authorList>
    </citation>
    <scope>NUCLEOTIDE SEQUENCE [LARGE SCALE GENOMIC DNA]</scope>
    <source>
        <strain evidence="3">CBS 304.66</strain>
    </source>
</reference>
<sequence>MKETEHWARDEVEQAAWVGMLGSVGMECKDEGQGEKEQEGEEEEEERKDIYLVEQAGSVWWECVAPSKFLRIGLALAAATDALANKQQTWLGVATASTSIGYQLPATSYEIRRQGCSSTTKNTIATSTSARAAFQGNPGTATAALAVQLARGCPVPGPSMHRSRLARTSPAQFQIPVGHGVIASSAAPACQTIPVQLTPVQLLLLKPCLFSITIITIITIRLCSQFLKYA</sequence>
<evidence type="ECO:0000313" key="2">
    <source>
        <dbReference type="EMBL" id="KAF2263218.1"/>
    </source>
</evidence>
<comment type="caution">
    <text evidence="2">The sequence shown here is derived from an EMBL/GenBank/DDBJ whole genome shotgun (WGS) entry which is preliminary data.</text>
</comment>
<keyword evidence="3" id="KW-1185">Reference proteome</keyword>
<organism evidence="2 3">
    <name type="scientific">Lojkania enalia</name>
    <dbReference type="NCBI Taxonomy" id="147567"/>
    <lineage>
        <taxon>Eukaryota</taxon>
        <taxon>Fungi</taxon>
        <taxon>Dikarya</taxon>
        <taxon>Ascomycota</taxon>
        <taxon>Pezizomycotina</taxon>
        <taxon>Dothideomycetes</taxon>
        <taxon>Pleosporomycetidae</taxon>
        <taxon>Pleosporales</taxon>
        <taxon>Pleosporales incertae sedis</taxon>
        <taxon>Lojkania</taxon>
    </lineage>
</organism>
<gene>
    <name evidence="2" type="ORF">CC78DRAFT_581780</name>
</gene>
<evidence type="ECO:0000313" key="3">
    <source>
        <dbReference type="Proteomes" id="UP000800093"/>
    </source>
</evidence>
<protein>
    <submittedName>
        <fullName evidence="2">Uncharacterized protein</fullName>
    </submittedName>
</protein>
<dbReference type="EMBL" id="ML986629">
    <property type="protein sequence ID" value="KAF2263218.1"/>
    <property type="molecule type" value="Genomic_DNA"/>
</dbReference>
<evidence type="ECO:0000256" key="1">
    <source>
        <dbReference type="SAM" id="MobiDB-lite"/>
    </source>
</evidence>
<dbReference type="Proteomes" id="UP000800093">
    <property type="component" value="Unassembled WGS sequence"/>
</dbReference>
<proteinExistence type="predicted"/>
<name>A0A9P4N337_9PLEO</name>